<evidence type="ECO:0000256" key="2">
    <source>
        <dbReference type="ARBA" id="ARBA00022490"/>
    </source>
</evidence>
<name>A0A554JCD6_9BACT</name>
<dbReference type="Gene3D" id="3.30.420.10">
    <property type="entry name" value="Ribonuclease H-like superfamily/Ribonuclease H"/>
    <property type="match status" value="1"/>
</dbReference>
<dbReference type="GO" id="GO:0006310">
    <property type="term" value="P:DNA recombination"/>
    <property type="evidence" value="ECO:0007669"/>
    <property type="project" value="UniProtKB-UniRule"/>
</dbReference>
<comment type="caution">
    <text evidence="15">The sequence shown here is derived from an EMBL/GenBank/DDBJ whole genome shotgun (WGS) entry which is preliminary data.</text>
</comment>
<dbReference type="FunFam" id="3.30.420.10:FF:000002">
    <property type="entry name" value="Crossover junction endodeoxyribonuclease RuvC"/>
    <property type="match status" value="1"/>
</dbReference>
<keyword evidence="4 13" id="KW-0479">Metal-binding</keyword>
<sequence>MPSQAVHDRLAELYDHLVEIIELHKPDQLAIEQLFFSRNVTTAIQVGQARGVILLAAAKAQLPYFEYTPLQVKQTVTGYGRAEKPQVQAMIKILLKLKATPKPDDLADALAIALTHGMTNQALVGRSHA</sequence>
<dbReference type="PRINTS" id="PR00696">
    <property type="entry name" value="RSOLVASERUVC"/>
</dbReference>
<evidence type="ECO:0000256" key="13">
    <source>
        <dbReference type="HAMAP-Rule" id="MF_00034"/>
    </source>
</evidence>
<comment type="function">
    <text evidence="13">The RuvA-RuvB-RuvC complex processes Holliday junction (HJ) DNA during genetic recombination and DNA repair. Endonuclease that resolves HJ intermediates. Cleaves cruciform DNA by making single-stranded nicks across the HJ at symmetrical positions within the homologous arms, yielding a 5'-phosphate and a 3'-hydroxyl group; requires a central core of homology in the junction. The consensus cleavage sequence is 5'-(A/T)TT(C/G)-3'. Cleavage occurs on the 3'-side of the TT dinucleotide at the point of strand exchange. HJ branch migration catalyzed by RuvA-RuvB allows RuvC to scan DNA until it finds its consensus sequence, where it cleaves and resolves the cruciform DNA.</text>
</comment>
<feature type="binding site" evidence="13">
    <location>
        <position position="105"/>
    </location>
    <ligand>
        <name>Mg(2+)</name>
        <dbReference type="ChEBI" id="CHEBI:18420"/>
        <label>1</label>
    </ligand>
</feature>
<evidence type="ECO:0000256" key="3">
    <source>
        <dbReference type="ARBA" id="ARBA00022722"/>
    </source>
</evidence>
<evidence type="ECO:0000313" key="15">
    <source>
        <dbReference type="EMBL" id="TSC65994.1"/>
    </source>
</evidence>
<dbReference type="EMBL" id="VMFD01000019">
    <property type="protein sequence ID" value="TSC65994.1"/>
    <property type="molecule type" value="Genomic_DNA"/>
</dbReference>
<evidence type="ECO:0000256" key="12">
    <source>
        <dbReference type="ARBA" id="ARBA00029354"/>
    </source>
</evidence>
<dbReference type="Pfam" id="PF02075">
    <property type="entry name" value="RuvC"/>
    <property type="match status" value="1"/>
</dbReference>
<evidence type="ECO:0000256" key="10">
    <source>
        <dbReference type="ARBA" id="ARBA00023172"/>
    </source>
</evidence>
<dbReference type="PANTHER" id="PTHR30194:SF3">
    <property type="entry name" value="CROSSOVER JUNCTION ENDODEOXYRIBONUCLEASE RUVC"/>
    <property type="match status" value="1"/>
</dbReference>
<keyword evidence="11 13" id="KW-0234">DNA repair</keyword>
<evidence type="ECO:0000256" key="5">
    <source>
        <dbReference type="ARBA" id="ARBA00022759"/>
    </source>
</evidence>
<keyword evidence="8 13" id="KW-0460">Magnesium</keyword>
<dbReference type="SUPFAM" id="SSF53098">
    <property type="entry name" value="Ribonuclease H-like"/>
    <property type="match status" value="1"/>
</dbReference>
<dbReference type="NCBIfam" id="TIGR00228">
    <property type="entry name" value="ruvC"/>
    <property type="match status" value="1"/>
</dbReference>
<dbReference type="GO" id="GO:0005737">
    <property type="term" value="C:cytoplasm"/>
    <property type="evidence" value="ECO:0007669"/>
    <property type="project" value="UniProtKB-SubCell"/>
</dbReference>
<accession>A0A554JCD6</accession>
<keyword evidence="6 13" id="KW-0227">DNA damage</keyword>
<dbReference type="InterPro" id="IPR012337">
    <property type="entry name" value="RNaseH-like_sf"/>
</dbReference>
<dbReference type="GO" id="GO:0048476">
    <property type="term" value="C:Holliday junction resolvase complex"/>
    <property type="evidence" value="ECO:0007669"/>
    <property type="project" value="UniProtKB-UniRule"/>
</dbReference>
<comment type="cofactor">
    <cofactor evidence="13">
        <name>Mg(2+)</name>
        <dbReference type="ChEBI" id="CHEBI:18420"/>
    </cofactor>
    <text evidence="13">Binds 2 Mg(2+) ion per subunit.</text>
</comment>
<comment type="catalytic activity">
    <reaction evidence="12 13">
        <text>Endonucleolytic cleavage at a junction such as a reciprocal single-stranded crossover between two homologous DNA duplexes (Holliday junction).</text>
        <dbReference type="EC" id="3.1.21.10"/>
    </reaction>
</comment>
<comment type="subcellular location">
    <subcellularLocation>
        <location evidence="13">Cytoplasm</location>
    </subcellularLocation>
</comment>
<keyword evidence="9 13" id="KW-0238">DNA-binding</keyword>
<proteinExistence type="inferred from homology"/>
<dbReference type="GO" id="GO:0003677">
    <property type="term" value="F:DNA binding"/>
    <property type="evidence" value="ECO:0007669"/>
    <property type="project" value="UniProtKB-KW"/>
</dbReference>
<organism evidence="15 16">
    <name type="scientific">Candidatus Berkelbacteria bacterium Gr01-1014_85</name>
    <dbReference type="NCBI Taxonomy" id="2017150"/>
    <lineage>
        <taxon>Bacteria</taxon>
        <taxon>Candidatus Berkelbacteria</taxon>
    </lineage>
</organism>
<evidence type="ECO:0000256" key="8">
    <source>
        <dbReference type="ARBA" id="ARBA00022842"/>
    </source>
</evidence>
<dbReference type="AlphaFoldDB" id="A0A554JCD6"/>
<dbReference type="HAMAP" id="MF_00034">
    <property type="entry name" value="RuvC"/>
    <property type="match status" value="1"/>
</dbReference>
<dbReference type="InterPro" id="IPR036397">
    <property type="entry name" value="RNaseH_sf"/>
</dbReference>
<feature type="binding site" evidence="13">
    <location>
        <position position="32"/>
    </location>
    <ligand>
        <name>Mg(2+)</name>
        <dbReference type="ChEBI" id="CHEBI:18420"/>
        <label>2</label>
    </ligand>
</feature>
<dbReference type="NCBIfam" id="NF000711">
    <property type="entry name" value="PRK00039.2-1"/>
    <property type="match status" value="1"/>
</dbReference>
<comment type="subunit">
    <text evidence="13">Homodimer which binds Holliday junction (HJ) DNA. The HJ becomes 2-fold symmetrical on binding to RuvC with unstacked arms; it has a different conformation from HJ DNA in complex with RuvA. In the full resolvosome a probable DNA-RuvA(4)-RuvB(12)-RuvC(2) complex forms which resolves the HJ.</text>
</comment>
<evidence type="ECO:0000256" key="14">
    <source>
        <dbReference type="NCBIfam" id="TIGR00228"/>
    </source>
</evidence>
<dbReference type="EC" id="3.1.21.10" evidence="13 14"/>
<reference evidence="15 16" key="1">
    <citation type="submission" date="2017-08" db="EMBL/GenBank/DDBJ databases">
        <title>Mechanisms for carbon and nitrogen cycling indicate functional differentiation within the Candidate Phyla Radiation.</title>
        <authorList>
            <person name="Danczak R.E."/>
            <person name="Johnston M.D."/>
            <person name="Kenah C."/>
            <person name="Slattery M."/>
            <person name="Wrighton K.C."/>
            <person name="Wilkins M.J."/>
        </authorList>
    </citation>
    <scope>NUCLEOTIDE SEQUENCE [LARGE SCALE GENOMIC DNA]</scope>
    <source>
        <strain evidence="15">Gr01-1014_85</strain>
    </source>
</reference>
<keyword evidence="5 13" id="KW-0255">Endonuclease</keyword>
<evidence type="ECO:0000256" key="11">
    <source>
        <dbReference type="ARBA" id="ARBA00023204"/>
    </source>
</evidence>
<gene>
    <name evidence="13" type="primary">ruvC</name>
    <name evidence="15" type="ORF">CEO22_264</name>
</gene>
<keyword evidence="7 13" id="KW-0378">Hydrolase</keyword>
<dbReference type="Proteomes" id="UP000316253">
    <property type="component" value="Unassembled WGS sequence"/>
</dbReference>
<feature type="active site" evidence="13">
    <location>
        <position position="32"/>
    </location>
</feature>
<comment type="caution">
    <text evidence="13">Lacks conserved residue(s) required for the propagation of feature annotation.</text>
</comment>
<dbReference type="PANTHER" id="PTHR30194">
    <property type="entry name" value="CROSSOVER JUNCTION ENDODEOXYRIBONUCLEASE RUVC"/>
    <property type="match status" value="1"/>
</dbReference>
<dbReference type="GO" id="GO:0006281">
    <property type="term" value="P:DNA repair"/>
    <property type="evidence" value="ECO:0007669"/>
    <property type="project" value="UniProtKB-UniRule"/>
</dbReference>
<protein>
    <recommendedName>
        <fullName evidence="13 14">Crossover junction endodeoxyribonuclease RuvC</fullName>
        <ecNumber evidence="13 14">3.1.21.10</ecNumber>
    </recommendedName>
    <alternativeName>
        <fullName evidence="13">Holliday junction nuclease RuvC</fullName>
    </alternativeName>
    <alternativeName>
        <fullName evidence="13">Holliday junction resolvase RuvC</fullName>
    </alternativeName>
</protein>
<dbReference type="CDD" id="cd16962">
    <property type="entry name" value="RuvC"/>
    <property type="match status" value="1"/>
</dbReference>
<evidence type="ECO:0000256" key="4">
    <source>
        <dbReference type="ARBA" id="ARBA00022723"/>
    </source>
</evidence>
<dbReference type="InterPro" id="IPR020563">
    <property type="entry name" value="X-over_junc_endoDNase_Mg_BS"/>
</dbReference>
<dbReference type="PROSITE" id="PS01321">
    <property type="entry name" value="RUVC"/>
    <property type="match status" value="1"/>
</dbReference>
<keyword evidence="10 13" id="KW-0233">DNA recombination</keyword>
<dbReference type="GO" id="GO:0000287">
    <property type="term" value="F:magnesium ion binding"/>
    <property type="evidence" value="ECO:0007669"/>
    <property type="project" value="UniProtKB-UniRule"/>
</dbReference>
<evidence type="ECO:0000256" key="7">
    <source>
        <dbReference type="ARBA" id="ARBA00022801"/>
    </source>
</evidence>
<evidence type="ECO:0000313" key="16">
    <source>
        <dbReference type="Proteomes" id="UP000316253"/>
    </source>
</evidence>
<keyword evidence="3 13" id="KW-0540">Nuclease</keyword>
<evidence type="ECO:0000256" key="6">
    <source>
        <dbReference type="ARBA" id="ARBA00022763"/>
    </source>
</evidence>
<feature type="active site" evidence="13">
    <location>
        <position position="105"/>
    </location>
</feature>
<dbReference type="GO" id="GO:0008821">
    <property type="term" value="F:crossover junction DNA endonuclease activity"/>
    <property type="evidence" value="ECO:0007669"/>
    <property type="project" value="UniProtKB-UniRule"/>
</dbReference>
<evidence type="ECO:0000256" key="9">
    <source>
        <dbReference type="ARBA" id="ARBA00023125"/>
    </source>
</evidence>
<comment type="similarity">
    <text evidence="1 13">Belongs to the RuvC family.</text>
</comment>
<evidence type="ECO:0000256" key="1">
    <source>
        <dbReference type="ARBA" id="ARBA00009518"/>
    </source>
</evidence>
<dbReference type="InterPro" id="IPR002176">
    <property type="entry name" value="X-over_junc_endoDNase_RuvC"/>
</dbReference>
<keyword evidence="2 13" id="KW-0963">Cytoplasm</keyword>